<dbReference type="GO" id="GO:0016671">
    <property type="term" value="F:oxidoreductase activity, acting on a sulfur group of donors, disulfide as acceptor"/>
    <property type="evidence" value="ECO:0007669"/>
    <property type="project" value="TreeGrafter"/>
</dbReference>
<dbReference type="GeneID" id="17039166"/>
<dbReference type="Gene3D" id="3.40.30.10">
    <property type="entry name" value="Glutaredoxin"/>
    <property type="match status" value="1"/>
</dbReference>
<dbReference type="PANTHER" id="PTHR47353:SF1">
    <property type="entry name" value="THIOREDOXIN-LIKE PROTEIN HCF164, CHLOROPLASTIC"/>
    <property type="match status" value="1"/>
</dbReference>
<reference evidence="3 4" key="1">
    <citation type="journal article" date="2012" name="Genome Biol.">
        <title>The genome of the polar eukaryotic microalga coccomyxa subellipsoidea reveals traits of cold adaptation.</title>
        <authorList>
            <person name="Blanc G."/>
            <person name="Agarkova I."/>
            <person name="Grimwood J."/>
            <person name="Kuo A."/>
            <person name="Brueggeman A."/>
            <person name="Dunigan D."/>
            <person name="Gurnon J."/>
            <person name="Ladunga I."/>
            <person name="Lindquist E."/>
            <person name="Lucas S."/>
            <person name="Pangilinan J."/>
            <person name="Proschold T."/>
            <person name="Salamov A."/>
            <person name="Schmutz J."/>
            <person name="Weeks D."/>
            <person name="Yamada T."/>
            <person name="Claverie J.M."/>
            <person name="Grigoriev I."/>
            <person name="Van Etten J."/>
            <person name="Lomsadze A."/>
            <person name="Borodovsky M."/>
        </authorList>
    </citation>
    <scope>NUCLEOTIDE SEQUENCE [LARGE SCALE GENOMIC DNA]</scope>
    <source>
        <strain evidence="3 4">C-169</strain>
    </source>
</reference>
<evidence type="ECO:0000259" key="2">
    <source>
        <dbReference type="PROSITE" id="PS51352"/>
    </source>
</evidence>
<feature type="compositionally biased region" description="Basic and acidic residues" evidence="1">
    <location>
        <begin position="47"/>
        <end position="57"/>
    </location>
</feature>
<dbReference type="InterPro" id="IPR044241">
    <property type="entry name" value="TxlA/HCF164"/>
</dbReference>
<comment type="caution">
    <text evidence="3">The sequence shown here is derived from an EMBL/GenBank/DDBJ whole genome shotgun (WGS) entry which is preliminary data.</text>
</comment>
<feature type="region of interest" description="Disordered" evidence="1">
    <location>
        <begin position="47"/>
        <end position="67"/>
    </location>
</feature>
<evidence type="ECO:0000313" key="3">
    <source>
        <dbReference type="EMBL" id="EIE21184.1"/>
    </source>
</evidence>
<sequence>MSLPFLKHRPSLLGSNIFARSAPRVYRASSTRSIHVSTLRCSAESEPREVQLIKDSDPEGTPVTTSSRSTDANLLLAVGAVVVAVGSLFLVKTMDGAPALERLRSFSTPLDVALTNGRPTVMEFYADWCEVCNELAPITLQVEQAYKDTVNFVMLNVENTKWAPEVAEYGVRGIPHFVFLDKNGTPQAAAVGRLPQEVLEGDVRALATSEPLPFRNNRGPTSGLARPMGSMTAQSNPRDHA</sequence>
<keyword evidence="4" id="KW-1185">Reference proteome</keyword>
<dbReference type="GO" id="GO:0010190">
    <property type="term" value="P:cytochrome b6f complex assembly"/>
    <property type="evidence" value="ECO:0007669"/>
    <property type="project" value="TreeGrafter"/>
</dbReference>
<dbReference type="SUPFAM" id="SSF52833">
    <property type="entry name" value="Thioredoxin-like"/>
    <property type="match status" value="1"/>
</dbReference>
<gene>
    <name evidence="3" type="ORF">COCSUDRAFT_33821</name>
</gene>
<feature type="compositionally biased region" description="Polar residues" evidence="1">
    <location>
        <begin position="231"/>
        <end position="241"/>
    </location>
</feature>
<organism evidence="3 4">
    <name type="scientific">Coccomyxa subellipsoidea (strain C-169)</name>
    <name type="common">Green microalga</name>
    <dbReference type="NCBI Taxonomy" id="574566"/>
    <lineage>
        <taxon>Eukaryota</taxon>
        <taxon>Viridiplantae</taxon>
        <taxon>Chlorophyta</taxon>
        <taxon>core chlorophytes</taxon>
        <taxon>Trebouxiophyceae</taxon>
        <taxon>Trebouxiophyceae incertae sedis</taxon>
        <taxon>Coccomyxaceae</taxon>
        <taxon>Coccomyxa</taxon>
        <taxon>Coccomyxa subellipsoidea</taxon>
    </lineage>
</organism>
<dbReference type="Proteomes" id="UP000007264">
    <property type="component" value="Unassembled WGS sequence"/>
</dbReference>
<dbReference type="EMBL" id="AGSI01000013">
    <property type="protein sequence ID" value="EIE21184.1"/>
    <property type="molecule type" value="Genomic_DNA"/>
</dbReference>
<dbReference type="GO" id="GO:0009535">
    <property type="term" value="C:chloroplast thylakoid membrane"/>
    <property type="evidence" value="ECO:0007669"/>
    <property type="project" value="TreeGrafter"/>
</dbReference>
<dbReference type="PROSITE" id="PS51352">
    <property type="entry name" value="THIOREDOXIN_2"/>
    <property type="match status" value="1"/>
</dbReference>
<feature type="region of interest" description="Disordered" evidence="1">
    <location>
        <begin position="211"/>
        <end position="241"/>
    </location>
</feature>
<dbReference type="STRING" id="574566.I0YS15"/>
<dbReference type="AlphaFoldDB" id="I0YS15"/>
<dbReference type="OrthoDB" id="2121326at2759"/>
<dbReference type="eggNOG" id="KOG0907">
    <property type="taxonomic scope" value="Eukaryota"/>
</dbReference>
<dbReference type="PANTHER" id="PTHR47353">
    <property type="entry name" value="THIOREDOXIN-LIKE PROTEIN HCF164, CHLOROPLASTIC"/>
    <property type="match status" value="1"/>
</dbReference>
<protein>
    <submittedName>
        <fullName evidence="3">Thioredoxin-like protein</fullName>
    </submittedName>
</protein>
<dbReference type="RefSeq" id="XP_005645728.1">
    <property type="nucleotide sequence ID" value="XM_005645671.1"/>
</dbReference>
<dbReference type="InterPro" id="IPR036249">
    <property type="entry name" value="Thioredoxin-like_sf"/>
</dbReference>
<dbReference type="Pfam" id="PF00085">
    <property type="entry name" value="Thioredoxin"/>
    <property type="match status" value="1"/>
</dbReference>
<name>I0YS15_COCSC</name>
<dbReference type="KEGG" id="csl:COCSUDRAFT_33821"/>
<evidence type="ECO:0000256" key="1">
    <source>
        <dbReference type="SAM" id="MobiDB-lite"/>
    </source>
</evidence>
<proteinExistence type="predicted"/>
<accession>I0YS15</accession>
<feature type="domain" description="Thioredoxin" evidence="2">
    <location>
        <begin position="80"/>
        <end position="208"/>
    </location>
</feature>
<evidence type="ECO:0000313" key="4">
    <source>
        <dbReference type="Proteomes" id="UP000007264"/>
    </source>
</evidence>
<dbReference type="InterPro" id="IPR013766">
    <property type="entry name" value="Thioredoxin_domain"/>
</dbReference>